<dbReference type="PANTHER" id="PTHR45138:SF9">
    <property type="entry name" value="DIGUANYLATE CYCLASE DGCM-RELATED"/>
    <property type="match status" value="1"/>
</dbReference>
<dbReference type="InterPro" id="IPR000160">
    <property type="entry name" value="GGDEF_dom"/>
</dbReference>
<accession>A0ABV4NDA3</accession>
<dbReference type="SUPFAM" id="SSF55073">
    <property type="entry name" value="Nucleotide cyclase"/>
    <property type="match status" value="1"/>
</dbReference>
<proteinExistence type="predicted"/>
<dbReference type="PANTHER" id="PTHR45138">
    <property type="entry name" value="REGULATORY COMPONENTS OF SENSORY TRANSDUCTION SYSTEM"/>
    <property type="match status" value="1"/>
</dbReference>
<gene>
    <name evidence="4" type="ORF">AB4566_14110</name>
</gene>
<name>A0ABV4NDA3_9VIBR</name>
<organism evidence="4 5">
    <name type="scientific">Vibrio gallaecicus</name>
    <dbReference type="NCBI Taxonomy" id="552386"/>
    <lineage>
        <taxon>Bacteria</taxon>
        <taxon>Pseudomonadati</taxon>
        <taxon>Pseudomonadota</taxon>
        <taxon>Gammaproteobacteria</taxon>
        <taxon>Vibrionales</taxon>
        <taxon>Vibrionaceae</taxon>
        <taxon>Vibrio</taxon>
    </lineage>
</organism>
<dbReference type="EC" id="2.7.7.65" evidence="1"/>
<sequence length="348" mass="39809">MKTRLLEMAINETEMVRRQSLIQLTDEDLSILEQRLNLLSLSTIDLAEHTVEKLTSLTVSKVMFKRVKGELNVLVSRLLNTLCTLNFNIDYLYTRADISQFLVTHEISVIDLTLCLHNTYSHIAERLHLSLVEDNLDPTPTLAAWNKRVLLETQLLSEMFHYLHQLNGNSHFKAQPLRDELTGVYNKPAFIDELDRTIALCDRSNDSLTILHIDFHALAKINDRLGYEVGNAVLQQFTNICAEQLRKTETIARDGGEFFILLPCTPIKNIPVICERIIQRFEETVETQTTLRIGACAYSPQGDITLEQLLCCAETHLKYAKERSLITDNHEFSLGTKKTTNNVLRLIK</sequence>
<dbReference type="EMBL" id="JBFRUW010000050">
    <property type="protein sequence ID" value="MFA0569402.1"/>
    <property type="molecule type" value="Genomic_DNA"/>
</dbReference>
<dbReference type="Gene3D" id="1.10.490.10">
    <property type="entry name" value="Globins"/>
    <property type="match status" value="1"/>
</dbReference>
<dbReference type="PROSITE" id="PS50887">
    <property type="entry name" value="GGDEF"/>
    <property type="match status" value="1"/>
</dbReference>
<comment type="catalytic activity">
    <reaction evidence="2">
        <text>2 GTP = 3',3'-c-di-GMP + 2 diphosphate</text>
        <dbReference type="Rhea" id="RHEA:24898"/>
        <dbReference type="ChEBI" id="CHEBI:33019"/>
        <dbReference type="ChEBI" id="CHEBI:37565"/>
        <dbReference type="ChEBI" id="CHEBI:58805"/>
        <dbReference type="EC" id="2.7.7.65"/>
    </reaction>
</comment>
<evidence type="ECO:0000256" key="2">
    <source>
        <dbReference type="ARBA" id="ARBA00034247"/>
    </source>
</evidence>
<comment type="caution">
    <text evidence="4">The sequence shown here is derived from an EMBL/GenBank/DDBJ whole genome shotgun (WGS) entry which is preliminary data.</text>
</comment>
<protein>
    <recommendedName>
        <fullName evidence="1">diguanylate cyclase</fullName>
        <ecNumber evidence="1">2.7.7.65</ecNumber>
    </recommendedName>
</protein>
<dbReference type="Proteomes" id="UP001570417">
    <property type="component" value="Unassembled WGS sequence"/>
</dbReference>
<reference evidence="4 5" key="1">
    <citation type="journal article" date="2024" name="ISME J.">
        <title>Tailless and filamentous prophages are predominant in marine Vibrio.</title>
        <authorList>
            <person name="Steensen K."/>
            <person name="Seneca J."/>
            <person name="Bartlau N."/>
            <person name="Yu X.A."/>
            <person name="Hussain F.A."/>
            <person name="Polz M.F."/>
        </authorList>
    </citation>
    <scope>NUCLEOTIDE SEQUENCE [LARGE SCALE GENOMIC DNA]</scope>
    <source>
        <strain evidence="4 5">10N.222.51.A1</strain>
    </source>
</reference>
<dbReference type="InterPro" id="IPR012292">
    <property type="entry name" value="Globin/Proto"/>
</dbReference>
<dbReference type="SMART" id="SM00267">
    <property type="entry name" value="GGDEF"/>
    <property type="match status" value="1"/>
</dbReference>
<dbReference type="InterPro" id="IPR043128">
    <property type="entry name" value="Rev_trsase/Diguanyl_cyclase"/>
</dbReference>
<dbReference type="GO" id="GO:0052621">
    <property type="term" value="F:diguanylate cyclase activity"/>
    <property type="evidence" value="ECO:0007669"/>
    <property type="project" value="UniProtKB-EC"/>
</dbReference>
<evidence type="ECO:0000313" key="4">
    <source>
        <dbReference type="EMBL" id="MFA0569402.1"/>
    </source>
</evidence>
<keyword evidence="4" id="KW-0808">Transferase</keyword>
<evidence type="ECO:0000313" key="5">
    <source>
        <dbReference type="Proteomes" id="UP001570417"/>
    </source>
</evidence>
<keyword evidence="5" id="KW-1185">Reference proteome</keyword>
<dbReference type="InterPro" id="IPR029787">
    <property type="entry name" value="Nucleotide_cyclase"/>
</dbReference>
<dbReference type="InterPro" id="IPR050469">
    <property type="entry name" value="Diguanylate_Cyclase"/>
</dbReference>
<keyword evidence="4" id="KW-0548">Nucleotidyltransferase</keyword>
<feature type="domain" description="GGDEF" evidence="3">
    <location>
        <begin position="206"/>
        <end position="337"/>
    </location>
</feature>
<dbReference type="RefSeq" id="WP_372266554.1">
    <property type="nucleotide sequence ID" value="NZ_JBFRUW010000050.1"/>
</dbReference>
<dbReference type="CDD" id="cd01949">
    <property type="entry name" value="GGDEF"/>
    <property type="match status" value="1"/>
</dbReference>
<dbReference type="Gene3D" id="3.30.70.270">
    <property type="match status" value="1"/>
</dbReference>
<evidence type="ECO:0000256" key="1">
    <source>
        <dbReference type="ARBA" id="ARBA00012528"/>
    </source>
</evidence>
<dbReference type="Pfam" id="PF00990">
    <property type="entry name" value="GGDEF"/>
    <property type="match status" value="1"/>
</dbReference>
<dbReference type="NCBIfam" id="TIGR00254">
    <property type="entry name" value="GGDEF"/>
    <property type="match status" value="1"/>
</dbReference>
<evidence type="ECO:0000259" key="3">
    <source>
        <dbReference type="PROSITE" id="PS50887"/>
    </source>
</evidence>